<name>A0A9W6BDE5_9CHLO</name>
<evidence type="ECO:0000256" key="1">
    <source>
        <dbReference type="ARBA" id="ARBA00004430"/>
    </source>
</evidence>
<dbReference type="Gene3D" id="3.80.10.10">
    <property type="entry name" value="Ribonuclease Inhibitor"/>
    <property type="match status" value="1"/>
</dbReference>
<accession>A0A9W6BDE5</accession>
<organism evidence="2 3">
    <name type="scientific">Pleodorina starrii</name>
    <dbReference type="NCBI Taxonomy" id="330485"/>
    <lineage>
        <taxon>Eukaryota</taxon>
        <taxon>Viridiplantae</taxon>
        <taxon>Chlorophyta</taxon>
        <taxon>core chlorophytes</taxon>
        <taxon>Chlorophyceae</taxon>
        <taxon>CS clade</taxon>
        <taxon>Chlamydomonadales</taxon>
        <taxon>Volvocaceae</taxon>
        <taxon>Pleodorina</taxon>
    </lineage>
</organism>
<dbReference type="GO" id="GO:0005930">
    <property type="term" value="C:axoneme"/>
    <property type="evidence" value="ECO:0007669"/>
    <property type="project" value="UniProtKB-SubCell"/>
</dbReference>
<comment type="caution">
    <text evidence="2">The sequence shown here is derived from an EMBL/GenBank/DDBJ whole genome shotgun (WGS) entry which is preliminary data.</text>
</comment>
<keyword evidence="3" id="KW-1185">Reference proteome</keyword>
<dbReference type="Proteomes" id="UP001165080">
    <property type="component" value="Unassembled WGS sequence"/>
</dbReference>
<evidence type="ECO:0000313" key="3">
    <source>
        <dbReference type="Proteomes" id="UP001165080"/>
    </source>
</evidence>
<dbReference type="SUPFAM" id="SSF52047">
    <property type="entry name" value="RNI-like"/>
    <property type="match status" value="1"/>
</dbReference>
<reference evidence="2 3" key="1">
    <citation type="journal article" date="2023" name="Commun. Biol.">
        <title>Reorganization of the ancestral sex-determining regions during the evolution of trioecy in Pleodorina starrii.</title>
        <authorList>
            <person name="Takahashi K."/>
            <person name="Suzuki S."/>
            <person name="Kawai-Toyooka H."/>
            <person name="Yamamoto K."/>
            <person name="Hamaji T."/>
            <person name="Ootsuki R."/>
            <person name="Yamaguchi H."/>
            <person name="Kawachi M."/>
            <person name="Higashiyama T."/>
            <person name="Nozaki H."/>
        </authorList>
    </citation>
    <scope>NUCLEOTIDE SEQUENCE [LARGE SCALE GENOMIC DNA]</scope>
    <source>
        <strain evidence="2 3">NIES-4479</strain>
    </source>
</reference>
<dbReference type="AlphaFoldDB" id="A0A9W6BDE5"/>
<sequence>MGLLAGSPSAAHRAGGGGGTAVYDTVPRPLDLGLAFLNQLARVQSVKRITLGDNTPLTEGVANALVASALWLSSLDIGCRDFRSPEECSETDTATAQAVQLLLRSVGPRLQELSVCPEDLPTLVLDPLVHCTALTKLCVNNTWDSDDHESDLAAESDMLRAISSLTSLNQLTLIGGAQPPSRLETRHVRAAALESCLSPLTALTSLHLGLCCLQHADLPVLDSPFYNVGLRVEDYAYELQSEGRNDDAANLILVAQAEWRAVAAAARRMPKLCSLHVPARAEAADLASLTTLTHLVVGGIVASEQQDMQQGSTAPMLVYELPPRLKQLSVYAPLSMHVAAALQRLPAADGAADTLVSWQAPPGARASSSSDRPSWALCFLDSDVPDGMSSQLTTEALAAVPQAARNLKGLFRRHSDSGTERGMHLEVRGPGQEILHPPLMAPTAAAVEAGAAVAGGGGNDTHCGSWLRELMEELRPDSLKLWGFYLAPLDMLGMARCMGGLKVLQLFGCSYYLSSLPLLGDLAALEQLSMRTEDWWELSRRYDDFDDTRLIEGTFLELLVPAARTDRWADEEEARDTTAAALHCCHAAVPLPRLARITVFCAEGRHEELVGDGLVAVRSELRQRRPQGPELTVELYEPENDLDVHDNDGQ</sequence>
<proteinExistence type="predicted"/>
<evidence type="ECO:0000313" key="2">
    <source>
        <dbReference type="EMBL" id="GLC49597.1"/>
    </source>
</evidence>
<comment type="subcellular location">
    <subcellularLocation>
        <location evidence="1">Cytoplasm</location>
        <location evidence="1">Cytoskeleton</location>
        <location evidence="1">Cilium axoneme</location>
    </subcellularLocation>
</comment>
<gene>
    <name evidence="2" type="primary">PLEST004835</name>
    <name evidence="2" type="ORF">PLESTB_000262800</name>
</gene>
<dbReference type="InterPro" id="IPR032675">
    <property type="entry name" value="LRR_dom_sf"/>
</dbReference>
<protein>
    <submittedName>
        <fullName evidence="2">Uncharacterized protein</fullName>
    </submittedName>
</protein>
<dbReference type="EMBL" id="BRXU01000002">
    <property type="protein sequence ID" value="GLC49597.1"/>
    <property type="molecule type" value="Genomic_DNA"/>
</dbReference>